<evidence type="ECO:0000256" key="3">
    <source>
        <dbReference type="ARBA" id="ARBA00022106"/>
    </source>
</evidence>
<comment type="caution">
    <text evidence="11">The sequence shown here is derived from an EMBL/GenBank/DDBJ whole genome shotgun (WGS) entry which is preliminary data.</text>
</comment>
<evidence type="ECO:0000256" key="1">
    <source>
        <dbReference type="ARBA" id="ARBA00004651"/>
    </source>
</evidence>
<reference evidence="11" key="1">
    <citation type="journal article" date="2021" name="PeerJ">
        <title>Extensive microbial diversity within the chicken gut microbiome revealed by metagenomics and culture.</title>
        <authorList>
            <person name="Gilroy R."/>
            <person name="Ravi A."/>
            <person name="Getino M."/>
            <person name="Pursley I."/>
            <person name="Horton D.L."/>
            <person name="Alikhan N.F."/>
            <person name="Baker D."/>
            <person name="Gharbi K."/>
            <person name="Hall N."/>
            <person name="Watson M."/>
            <person name="Adriaenssens E.M."/>
            <person name="Foster-Nyarko E."/>
            <person name="Jarju S."/>
            <person name="Secka A."/>
            <person name="Antonio M."/>
            <person name="Oren A."/>
            <person name="Chaudhuri R.R."/>
            <person name="La Ragione R."/>
            <person name="Hildebrand F."/>
            <person name="Pallen M.J."/>
        </authorList>
    </citation>
    <scope>NUCLEOTIDE SEQUENCE</scope>
    <source>
        <strain evidence="11">ChiHecec1B25-7008</strain>
    </source>
</reference>
<feature type="transmembrane region" description="Helical" evidence="10">
    <location>
        <begin position="317"/>
        <end position="338"/>
    </location>
</feature>
<dbReference type="InterPro" id="IPR002528">
    <property type="entry name" value="MATE_fam"/>
</dbReference>
<evidence type="ECO:0000256" key="7">
    <source>
        <dbReference type="ARBA" id="ARBA00022989"/>
    </source>
</evidence>
<comment type="subcellular location">
    <subcellularLocation>
        <location evidence="1">Cell membrane</location>
        <topology evidence="1">Multi-pass membrane protein</topology>
    </subcellularLocation>
</comment>
<comment type="similarity">
    <text evidence="2">Belongs to the multi antimicrobial extrusion (MATE) (TC 2.A.66.1) family. MepA subfamily.</text>
</comment>
<dbReference type="PIRSF" id="PIRSF006603">
    <property type="entry name" value="DinF"/>
    <property type="match status" value="1"/>
</dbReference>
<dbReference type="InterPro" id="IPR048279">
    <property type="entry name" value="MdtK-like"/>
</dbReference>
<dbReference type="AlphaFoldDB" id="A0A9D2KS24"/>
<dbReference type="EMBL" id="DWZE01000031">
    <property type="protein sequence ID" value="HJA82832.1"/>
    <property type="molecule type" value="Genomic_DNA"/>
</dbReference>
<dbReference type="PANTHER" id="PTHR43823:SF3">
    <property type="entry name" value="MULTIDRUG EXPORT PROTEIN MEPA"/>
    <property type="match status" value="1"/>
</dbReference>
<evidence type="ECO:0000256" key="5">
    <source>
        <dbReference type="ARBA" id="ARBA00022475"/>
    </source>
</evidence>
<keyword evidence="4" id="KW-0813">Transport</keyword>
<evidence type="ECO:0000256" key="10">
    <source>
        <dbReference type="SAM" id="Phobius"/>
    </source>
</evidence>
<dbReference type="InterPro" id="IPR045070">
    <property type="entry name" value="MATE_MepA-like"/>
</dbReference>
<evidence type="ECO:0000256" key="9">
    <source>
        <dbReference type="ARBA" id="ARBA00023251"/>
    </source>
</evidence>
<dbReference type="GO" id="GO:0042910">
    <property type="term" value="F:xenobiotic transmembrane transporter activity"/>
    <property type="evidence" value="ECO:0007669"/>
    <property type="project" value="InterPro"/>
</dbReference>
<feature type="transmembrane region" description="Helical" evidence="10">
    <location>
        <begin position="248"/>
        <end position="265"/>
    </location>
</feature>
<evidence type="ECO:0000313" key="11">
    <source>
        <dbReference type="EMBL" id="HJA82832.1"/>
    </source>
</evidence>
<feature type="transmembrane region" description="Helical" evidence="10">
    <location>
        <begin position="285"/>
        <end position="305"/>
    </location>
</feature>
<proteinExistence type="inferred from homology"/>
<reference evidence="11" key="2">
    <citation type="submission" date="2021-04" db="EMBL/GenBank/DDBJ databases">
        <authorList>
            <person name="Gilroy R."/>
        </authorList>
    </citation>
    <scope>NUCLEOTIDE SEQUENCE</scope>
    <source>
        <strain evidence="11">ChiHecec1B25-7008</strain>
    </source>
</reference>
<evidence type="ECO:0000256" key="4">
    <source>
        <dbReference type="ARBA" id="ARBA00022448"/>
    </source>
</evidence>
<dbReference type="Pfam" id="PF01554">
    <property type="entry name" value="MatE"/>
    <property type="match status" value="2"/>
</dbReference>
<evidence type="ECO:0000256" key="6">
    <source>
        <dbReference type="ARBA" id="ARBA00022692"/>
    </source>
</evidence>
<feature type="transmembrane region" description="Helical" evidence="10">
    <location>
        <begin position="199"/>
        <end position="218"/>
    </location>
</feature>
<evidence type="ECO:0000256" key="8">
    <source>
        <dbReference type="ARBA" id="ARBA00023136"/>
    </source>
</evidence>
<protein>
    <recommendedName>
        <fullName evidence="3">Multidrug export protein MepA</fullName>
    </recommendedName>
</protein>
<organism evidence="11 12">
    <name type="scientific">Candidatus Bacteroides intestinavium</name>
    <dbReference type="NCBI Taxonomy" id="2838469"/>
    <lineage>
        <taxon>Bacteria</taxon>
        <taxon>Pseudomonadati</taxon>
        <taxon>Bacteroidota</taxon>
        <taxon>Bacteroidia</taxon>
        <taxon>Bacteroidales</taxon>
        <taxon>Bacteroidaceae</taxon>
        <taxon>Bacteroides</taxon>
    </lineage>
</organism>
<dbReference type="CDD" id="cd13143">
    <property type="entry name" value="MATE_MepA_like"/>
    <property type="match status" value="1"/>
</dbReference>
<dbReference type="GO" id="GO:0015297">
    <property type="term" value="F:antiporter activity"/>
    <property type="evidence" value="ECO:0007669"/>
    <property type="project" value="InterPro"/>
</dbReference>
<keyword evidence="6 10" id="KW-0812">Transmembrane</keyword>
<dbReference type="InterPro" id="IPR051327">
    <property type="entry name" value="MATE_MepA_subfamily"/>
</dbReference>
<accession>A0A9D2KS24</accession>
<evidence type="ECO:0000256" key="2">
    <source>
        <dbReference type="ARBA" id="ARBA00008417"/>
    </source>
</evidence>
<feature type="transmembrane region" description="Helical" evidence="10">
    <location>
        <begin position="99"/>
        <end position="119"/>
    </location>
</feature>
<keyword evidence="8 10" id="KW-0472">Membrane</keyword>
<keyword evidence="7 10" id="KW-1133">Transmembrane helix</keyword>
<gene>
    <name evidence="11" type="ORF">H9785_02485</name>
</gene>
<dbReference type="GO" id="GO:0005886">
    <property type="term" value="C:plasma membrane"/>
    <property type="evidence" value="ECO:0007669"/>
    <property type="project" value="UniProtKB-SubCell"/>
</dbReference>
<dbReference type="Proteomes" id="UP000823860">
    <property type="component" value="Unassembled WGS sequence"/>
</dbReference>
<dbReference type="PANTHER" id="PTHR43823">
    <property type="entry name" value="SPORULATION PROTEIN YKVU"/>
    <property type="match status" value="1"/>
</dbReference>
<keyword evidence="5" id="KW-1003">Cell membrane</keyword>
<sequence>MHLTKEEQLLATGRITALFRKFAIPGVVGLLFIGLQPMIDGAVLGNFVGTEALASINIFVPIYTFMSALAVVVGVGCQAIVGMALGSKDYVKAHSAFKTAFWSLLVLALVMGCAFVLAAKPLCRFLGANEVLLPYTVSYVRAFSLFFPFLLLTFLCDYMLKAMGRPYFAMLVLGGTVVLNLLLNLLFVGVFGWGTAGSGLATGIAFTTGFAVMAPALLKKSSLVSLRKGRFSFRLLGQMTYNGSSEGLSELSAGITVFLFNWVMMKNWGEVGVAAFTAINYMLNLGVQMFVGLSDGIVPILSFNYGAGHLNRVKETLFLGFKTNATIGIVLFCIMFFGNEFIVSQFFADGGSHVLKITSIGAAVCAFAFLLNGSNILSSSFFTSLGDARTSVLVSLQRGLLFVVLGIMIYPLILGDNGVWLTVPLAEFFTFVSTVYLLRKKLKTWSVSVHA</sequence>
<name>A0A9D2KS24_9BACE</name>
<feature type="transmembrane region" description="Helical" evidence="10">
    <location>
        <begin position="167"/>
        <end position="193"/>
    </location>
</feature>
<feature type="transmembrane region" description="Helical" evidence="10">
    <location>
        <begin position="350"/>
        <end position="371"/>
    </location>
</feature>
<evidence type="ECO:0000313" key="12">
    <source>
        <dbReference type="Proteomes" id="UP000823860"/>
    </source>
</evidence>
<feature type="transmembrane region" description="Helical" evidence="10">
    <location>
        <begin position="21"/>
        <end position="39"/>
    </location>
</feature>
<feature type="transmembrane region" description="Helical" evidence="10">
    <location>
        <begin position="59"/>
        <end position="87"/>
    </location>
</feature>
<feature type="transmembrane region" description="Helical" evidence="10">
    <location>
        <begin position="419"/>
        <end position="438"/>
    </location>
</feature>
<keyword evidence="9" id="KW-0046">Antibiotic resistance</keyword>
<feature type="transmembrane region" description="Helical" evidence="10">
    <location>
        <begin position="392"/>
        <end position="413"/>
    </location>
</feature>
<dbReference type="GO" id="GO:0046677">
    <property type="term" value="P:response to antibiotic"/>
    <property type="evidence" value="ECO:0007669"/>
    <property type="project" value="UniProtKB-KW"/>
</dbReference>
<feature type="transmembrane region" description="Helical" evidence="10">
    <location>
        <begin position="139"/>
        <end position="160"/>
    </location>
</feature>